<evidence type="ECO:0000313" key="3">
    <source>
        <dbReference type="EMBL" id="BBE19933.1"/>
    </source>
</evidence>
<keyword evidence="1" id="KW-0812">Transmembrane</keyword>
<dbReference type="SUPFAM" id="SSF48452">
    <property type="entry name" value="TPR-like"/>
    <property type="match status" value="1"/>
</dbReference>
<dbReference type="EMBL" id="AP018694">
    <property type="protein sequence ID" value="BBE19931.1"/>
    <property type="molecule type" value="Genomic_DNA"/>
</dbReference>
<sequence>MIRKSEYFEQTDKYLNSELTLPELKEFEIQLEIDSDLNEEVNLHLDVEQAMCEQDVISLRNTLNQIVQNQAESASIENISVFDSFSFGLTEEFSSQKSSNAQFNPDDIFNFGHSFPKIHLYQHQIAGKENIHQFYKEQFDTNSVSNEESGFSPFEEELFDDIQNALEEHDIFDLRANLMQVAQSIPAHQYSVEEIEDYIYNQMDSELKIQFEEELAINSDLASEVSLIKEIDHAAAESDIINLRASLNKIQRSEFQSSANIKELESYIHSELSNEELASFEAELTSNQKLMDEIELIKNIDLALSETDVMQLRNNLQNIAGEIAANKQTERSFSGKFKAKRILVSTVAASIILLLGITGILSRQSSQEDIYQKFYNKYEATGIVRSANLTANQTLTKALQKFENQDYNAALDLFSEVISKDQNNMVGHFYSGISLQETGKYQNAIKEYETVIVDKDNLFTEQAEWYIGLCYLQTNENKKAYKQFKKIAKNEGFYQQKAQSILGKIKYSE</sequence>
<keyword evidence="1" id="KW-1133">Transmembrane helix</keyword>
<gene>
    <name evidence="2" type="ORF">AQPE_4120</name>
    <name evidence="3" type="ORF">AQPE_4122</name>
</gene>
<reference evidence="2" key="1">
    <citation type="journal article" date="2020" name="Int. J. Syst. Evol. Microbiol.">
        <title>Aquipluma nitroreducens gen. nov. sp. nov., a novel facultatively anaerobic bacterium isolated from a freshwater lake.</title>
        <authorList>
            <person name="Watanabe M."/>
            <person name="Kojima H."/>
            <person name="Fukui M."/>
        </authorList>
    </citation>
    <scope>NUCLEOTIDE SEQUENCE</scope>
    <source>
        <strain evidence="2">MeG22</strain>
    </source>
</reference>
<dbReference type="RefSeq" id="WP_318348138.1">
    <property type="nucleotide sequence ID" value="NZ_AP018694.1"/>
</dbReference>
<proteinExistence type="predicted"/>
<dbReference type="InterPro" id="IPR011990">
    <property type="entry name" value="TPR-like_helical_dom_sf"/>
</dbReference>
<dbReference type="Gene3D" id="1.25.40.10">
    <property type="entry name" value="Tetratricopeptide repeat domain"/>
    <property type="match status" value="1"/>
</dbReference>
<accession>A0A5K7SEB2</accession>
<dbReference type="KEGG" id="anf:AQPE_4120"/>
<dbReference type="EMBL" id="AP018694">
    <property type="protein sequence ID" value="BBE19933.1"/>
    <property type="molecule type" value="Genomic_DNA"/>
</dbReference>
<keyword evidence="1" id="KW-0472">Membrane</keyword>
<evidence type="ECO:0000256" key="1">
    <source>
        <dbReference type="SAM" id="Phobius"/>
    </source>
</evidence>
<dbReference type="KEGG" id="anf:AQPE_4122"/>
<dbReference type="Proteomes" id="UP001193389">
    <property type="component" value="Chromosome"/>
</dbReference>
<dbReference type="AlphaFoldDB" id="A0A5K7SEB2"/>
<feature type="transmembrane region" description="Helical" evidence="1">
    <location>
        <begin position="342"/>
        <end position="361"/>
    </location>
</feature>
<name>A0A5K7SEB2_9BACT</name>
<evidence type="ECO:0000313" key="4">
    <source>
        <dbReference type="Proteomes" id="UP001193389"/>
    </source>
</evidence>
<keyword evidence="4" id="KW-1185">Reference proteome</keyword>
<protein>
    <submittedName>
        <fullName evidence="2">Uncharacterized protein</fullName>
    </submittedName>
</protein>
<organism evidence="2 4">
    <name type="scientific">Aquipluma nitroreducens</name>
    <dbReference type="NCBI Taxonomy" id="2010828"/>
    <lineage>
        <taxon>Bacteria</taxon>
        <taxon>Pseudomonadati</taxon>
        <taxon>Bacteroidota</taxon>
        <taxon>Bacteroidia</taxon>
        <taxon>Marinilabiliales</taxon>
        <taxon>Prolixibacteraceae</taxon>
        <taxon>Aquipluma</taxon>
    </lineage>
</organism>
<evidence type="ECO:0000313" key="2">
    <source>
        <dbReference type="EMBL" id="BBE19931.1"/>
    </source>
</evidence>